<evidence type="ECO:0000256" key="7">
    <source>
        <dbReference type="ARBA" id="ARBA00022555"/>
    </source>
</evidence>
<dbReference type="Proteomes" id="UP001519460">
    <property type="component" value="Unassembled WGS sequence"/>
</dbReference>
<comment type="catalytic activity">
    <reaction evidence="17 18">
        <text>O-phospho-L-seryl-tRNA(Sec) + selenophosphate + H2O = L-selenocysteinyl-tRNA(Sec) + 2 phosphate</text>
        <dbReference type="Rhea" id="RHEA:25041"/>
        <dbReference type="Rhea" id="RHEA-COMP:9743"/>
        <dbReference type="Rhea" id="RHEA-COMP:9947"/>
        <dbReference type="ChEBI" id="CHEBI:15377"/>
        <dbReference type="ChEBI" id="CHEBI:16144"/>
        <dbReference type="ChEBI" id="CHEBI:43474"/>
        <dbReference type="ChEBI" id="CHEBI:78551"/>
        <dbReference type="ChEBI" id="CHEBI:78573"/>
        <dbReference type="EC" id="2.9.1.2"/>
    </reaction>
</comment>
<dbReference type="EMBL" id="JACVVK020000051">
    <property type="protein sequence ID" value="KAK7498387.1"/>
    <property type="molecule type" value="Genomic_DNA"/>
</dbReference>
<comment type="similarity">
    <text evidence="4 18">Belongs to the SepSecS family.</text>
</comment>
<dbReference type="EC" id="2.9.1.2" evidence="5 18"/>
<feature type="binding site" evidence="19">
    <location>
        <position position="105"/>
    </location>
    <ligand>
        <name>substrate</name>
    </ligand>
</feature>
<evidence type="ECO:0000256" key="6">
    <source>
        <dbReference type="ARBA" id="ARBA00021963"/>
    </source>
</evidence>
<evidence type="ECO:0000313" key="22">
    <source>
        <dbReference type="EMBL" id="KAK7498387.1"/>
    </source>
</evidence>
<name>A0ABD0LH73_9CAEN</name>
<evidence type="ECO:0000256" key="19">
    <source>
        <dbReference type="PIRSR" id="PIRSR017689-1"/>
    </source>
</evidence>
<dbReference type="PANTHER" id="PTHR12944:SF2">
    <property type="entry name" value="O-PHOSPHOSERYL-TRNA(SEC) SELENIUM TRANSFERASE"/>
    <property type="match status" value="1"/>
</dbReference>
<feature type="binding site" evidence="19">
    <location>
        <position position="75"/>
    </location>
    <ligand>
        <name>pyridoxal 5'-phosphate</name>
        <dbReference type="ChEBI" id="CHEBI:597326"/>
    </ligand>
</feature>
<dbReference type="InterPro" id="IPR008829">
    <property type="entry name" value="SepSecS/SepCysS"/>
</dbReference>
<organism evidence="22 23">
    <name type="scientific">Batillaria attramentaria</name>
    <dbReference type="NCBI Taxonomy" id="370345"/>
    <lineage>
        <taxon>Eukaryota</taxon>
        <taxon>Metazoa</taxon>
        <taxon>Spiralia</taxon>
        <taxon>Lophotrochozoa</taxon>
        <taxon>Mollusca</taxon>
        <taxon>Gastropoda</taxon>
        <taxon>Caenogastropoda</taxon>
        <taxon>Sorbeoconcha</taxon>
        <taxon>Cerithioidea</taxon>
        <taxon>Batillariidae</taxon>
        <taxon>Batillaria</taxon>
    </lineage>
</organism>
<feature type="site" description="May act as a substrate filter by repelling compounds with a negatively charged alpha-carboxylate" evidence="20">
    <location>
        <position position="74"/>
    </location>
</feature>
<evidence type="ECO:0000256" key="1">
    <source>
        <dbReference type="ARBA" id="ARBA00001933"/>
    </source>
</evidence>
<evidence type="ECO:0000256" key="21">
    <source>
        <dbReference type="SAM" id="MobiDB-lite"/>
    </source>
</evidence>
<keyword evidence="18" id="KW-0963">Cytoplasm</keyword>
<feature type="binding site" evidence="19">
    <location>
        <position position="97"/>
    </location>
    <ligand>
        <name>substrate</name>
    </ligand>
</feature>
<evidence type="ECO:0000256" key="4">
    <source>
        <dbReference type="ARBA" id="ARBA00007037"/>
    </source>
</evidence>
<dbReference type="PANTHER" id="PTHR12944">
    <property type="entry name" value="SOLUBLE LIVER ANTIGEN/LIVER PANCREAS ANTIGEN"/>
    <property type="match status" value="1"/>
</dbReference>
<comment type="function">
    <text evidence="2 18">Converts O-phosphoseryl-tRNA(Sec) to selenocysteinyl-tRNA(Sec) required for selenoprotein biosynthesis.</text>
</comment>
<comment type="subcellular location">
    <subcellularLocation>
        <location evidence="18">Cytoplasm</location>
    </subcellularLocation>
</comment>
<evidence type="ECO:0000256" key="14">
    <source>
        <dbReference type="ARBA" id="ARBA00030669"/>
    </source>
</evidence>
<keyword evidence="8 18" id="KW-0808">Transferase</keyword>
<keyword evidence="23" id="KW-1185">Reference proteome</keyword>
<keyword evidence="10 18" id="KW-0663">Pyridoxal phosphate</keyword>
<keyword evidence="12 18" id="KW-0711">Selenium</keyword>
<dbReference type="InterPro" id="IPR019872">
    <property type="entry name" value="Sec-tRNA_Se_transferase"/>
</dbReference>
<comment type="caution">
    <text evidence="22">The sequence shown here is derived from an EMBL/GenBank/DDBJ whole genome shotgun (WGS) entry which is preliminary data.</text>
</comment>
<feature type="binding site" evidence="19">
    <location>
        <position position="313"/>
    </location>
    <ligand>
        <name>substrate</name>
    </ligand>
</feature>
<protein>
    <recommendedName>
        <fullName evidence="6 18">O-phosphoseryl-tRNA(Sec) selenium transferase</fullName>
        <ecNumber evidence="5 18">2.9.1.2</ecNumber>
    </recommendedName>
    <alternativeName>
        <fullName evidence="14 18">Selenocysteine synthase</fullName>
    </alternativeName>
    <alternativeName>
        <fullName evidence="15 18">Selenocysteinyl-tRNA(Sec) synthase</fullName>
    </alternativeName>
    <alternativeName>
        <fullName evidence="16 18">Sep-tRNA:Sec-tRNA synthase</fullName>
    </alternativeName>
</protein>
<dbReference type="Gene3D" id="3.40.640.10">
    <property type="entry name" value="Type I PLP-dependent aspartate aminotransferase-like (Major domain)"/>
    <property type="match status" value="1"/>
</dbReference>
<evidence type="ECO:0000256" key="10">
    <source>
        <dbReference type="ARBA" id="ARBA00022898"/>
    </source>
</evidence>
<comment type="subunit">
    <text evidence="13">Homotetramer formed by a catalytic dimer and a non-catalytic dimer serving as a binding platform that orients tRNASec for catalysis. Each tetramer binds the CCA ends of two tRNAs which point to the active sites of the catalytic dimer.</text>
</comment>
<comment type="cofactor">
    <cofactor evidence="1 18 20">
        <name>pyridoxal 5'-phosphate</name>
        <dbReference type="ChEBI" id="CHEBI:597326"/>
    </cofactor>
</comment>
<feature type="binding site" evidence="19">
    <location>
        <position position="271"/>
    </location>
    <ligand>
        <name>tRNA</name>
        <dbReference type="ChEBI" id="CHEBI:17843"/>
    </ligand>
</feature>
<accession>A0ABD0LH73</accession>
<feature type="region of interest" description="Disordered" evidence="21">
    <location>
        <begin position="463"/>
        <end position="495"/>
    </location>
</feature>
<feature type="binding site" evidence="19">
    <location>
        <position position="98"/>
    </location>
    <ligand>
        <name>substrate</name>
    </ligand>
</feature>
<dbReference type="SUPFAM" id="SSF53383">
    <property type="entry name" value="PLP-dependent transferases"/>
    <property type="match status" value="1"/>
</dbReference>
<gene>
    <name evidence="22" type="ORF">BaRGS_00010341</name>
</gene>
<keyword evidence="11 18" id="KW-0648">Protein biosynthesis</keyword>
<evidence type="ECO:0000313" key="23">
    <source>
        <dbReference type="Proteomes" id="UP001519460"/>
    </source>
</evidence>
<dbReference type="InterPro" id="IPR015421">
    <property type="entry name" value="PyrdxlP-dep_Trfase_major"/>
</dbReference>
<evidence type="ECO:0000256" key="2">
    <source>
        <dbReference type="ARBA" id="ARBA00002552"/>
    </source>
</evidence>
<feature type="binding site" evidence="19">
    <location>
        <position position="398"/>
    </location>
    <ligand>
        <name>tRNA</name>
        <dbReference type="ChEBI" id="CHEBI:17843"/>
    </ligand>
</feature>
<evidence type="ECO:0000256" key="18">
    <source>
        <dbReference type="PIRNR" id="PIRNR017689"/>
    </source>
</evidence>
<reference evidence="22 23" key="1">
    <citation type="journal article" date="2023" name="Sci. Data">
        <title>Genome assembly of the Korean intertidal mud-creeper Batillaria attramentaria.</title>
        <authorList>
            <person name="Patra A.K."/>
            <person name="Ho P.T."/>
            <person name="Jun S."/>
            <person name="Lee S.J."/>
            <person name="Kim Y."/>
            <person name="Won Y.J."/>
        </authorList>
    </citation>
    <scope>NUCLEOTIDE SEQUENCE [LARGE SCALE GENOMIC DNA]</scope>
    <source>
        <strain evidence="22">Wonlab-2016</strain>
    </source>
</reference>
<dbReference type="GO" id="GO:0000049">
    <property type="term" value="F:tRNA binding"/>
    <property type="evidence" value="ECO:0007669"/>
    <property type="project" value="UniProtKB-UniRule"/>
</dbReference>
<evidence type="ECO:0000256" key="12">
    <source>
        <dbReference type="ARBA" id="ARBA00023266"/>
    </source>
</evidence>
<evidence type="ECO:0000256" key="11">
    <source>
        <dbReference type="ARBA" id="ARBA00022917"/>
    </source>
</evidence>
<dbReference type="GO" id="GO:0098621">
    <property type="term" value="F:O-phosphoseryl-tRNA(Sec) selenium transferase activity"/>
    <property type="evidence" value="ECO:0007669"/>
    <property type="project" value="UniProtKB-EC"/>
</dbReference>
<evidence type="ECO:0000256" key="15">
    <source>
        <dbReference type="ARBA" id="ARBA00032048"/>
    </source>
</evidence>
<evidence type="ECO:0000256" key="5">
    <source>
        <dbReference type="ARBA" id="ARBA00012464"/>
    </source>
</evidence>
<evidence type="ECO:0000256" key="9">
    <source>
        <dbReference type="ARBA" id="ARBA00022884"/>
    </source>
</evidence>
<dbReference type="AlphaFoldDB" id="A0ABD0LH73"/>
<dbReference type="NCBIfam" id="TIGR03531">
    <property type="entry name" value="selenium_SpcS"/>
    <property type="match status" value="1"/>
</dbReference>
<evidence type="ECO:0000256" key="20">
    <source>
        <dbReference type="PIRSR" id="PIRSR017689-50"/>
    </source>
</evidence>
<dbReference type="PIRSF" id="PIRSF017689">
    <property type="entry name" value="SepSecS"/>
    <property type="match status" value="1"/>
</dbReference>
<evidence type="ECO:0000256" key="3">
    <source>
        <dbReference type="ARBA" id="ARBA00004822"/>
    </source>
</evidence>
<dbReference type="InterPro" id="IPR015424">
    <property type="entry name" value="PyrdxlP-dep_Trfase"/>
</dbReference>
<dbReference type="Pfam" id="PF05889">
    <property type="entry name" value="SepSecS"/>
    <property type="match status" value="1"/>
</dbReference>
<keyword evidence="9 18" id="KW-0694">RNA-binding</keyword>
<dbReference type="GO" id="GO:0006412">
    <property type="term" value="P:translation"/>
    <property type="evidence" value="ECO:0007669"/>
    <property type="project" value="UniProtKB-UniRule"/>
</dbReference>
<evidence type="ECO:0000256" key="17">
    <source>
        <dbReference type="ARBA" id="ARBA00048808"/>
    </source>
</evidence>
<evidence type="ECO:0000256" key="8">
    <source>
        <dbReference type="ARBA" id="ARBA00022679"/>
    </source>
</evidence>
<comment type="pathway">
    <text evidence="3 18">Aminoacyl-tRNA biosynthesis; selenocysteinyl-tRNA(Sec) biosynthesis; selenocysteinyl-tRNA(Sec) from L-seryl-tRNA(Sec) (archaeal/eukaryal route): step 2/2.</text>
</comment>
<evidence type="ECO:0000256" key="13">
    <source>
        <dbReference type="ARBA" id="ARBA00026053"/>
    </source>
</evidence>
<sequence>MDAQARKLCSNLVPAAYITQGEQARNAHENKIKHLLQHRKIPAEGWTDQTIELLLQELAVMDSNNFPGNCGVGEREGRIASQLVAQRHYRLAHGIGRSGDITAVQPKAAGSSVLMKLANSLVLDAIKLSGIQSVSSCFVVPMATGMALVLCMLTLRLRRPDAKYVVWPRIDQKSCFKSIVTAGFEPVVIENILDGDELCTDLETLKRKVDELGASNILCVMSTTSCFAPRIPDKLEEIGELCKSKDIPHIVNNAYGLQSSKCTHLIQQAARVGRVDAFVQSTDKNFMVPVGGSVIAGFDRGFIEQIGKTYPGRASNTPSMDLLITLLSLGASGYKKLLAERKEMYGYLQERLATCAEQCGERLLSTRRNPISMGVTLTLANDPEGKMATEIGSMLFTRFVSGTRVVAPGKENVVSGYKFENFGAHSNDYPHAYLTAAAAIGMTKLDVDTFISRLEKVLAKCKQTQSGDSHDAEGNECDLSGVENGSDLQSGDGGKSSIIYVQDQL</sequence>
<dbReference type="GO" id="GO:0005737">
    <property type="term" value="C:cytoplasm"/>
    <property type="evidence" value="ECO:0007669"/>
    <property type="project" value="UniProtKB-SubCell"/>
</dbReference>
<keyword evidence="7 18" id="KW-0820">tRNA-binding</keyword>
<dbReference type="GO" id="GO:0001717">
    <property type="term" value="P:conversion of seryl-tRNAsec to selenocys-tRNAsec"/>
    <property type="evidence" value="ECO:0007669"/>
    <property type="project" value="UniProtKB-UniRule"/>
</dbReference>
<feature type="modified residue" description="N6-(pyridoxal phosphate)lysine" evidence="20">
    <location>
        <position position="284"/>
    </location>
</feature>
<evidence type="ECO:0000256" key="16">
    <source>
        <dbReference type="ARBA" id="ARBA00032693"/>
    </source>
</evidence>
<proteinExistence type="inferred from homology"/>